<evidence type="ECO:0000313" key="3">
    <source>
        <dbReference type="EMBL" id="PJZ73393.1"/>
    </source>
</evidence>
<dbReference type="RefSeq" id="WP_100713510.1">
    <property type="nucleotide sequence ID" value="NZ_NPDY01000005.1"/>
</dbReference>
<dbReference type="Proteomes" id="UP000231990">
    <property type="component" value="Unassembled WGS sequence"/>
</dbReference>
<keyword evidence="4" id="KW-1185">Reference proteome</keyword>
<dbReference type="GO" id="GO:0004622">
    <property type="term" value="F:phosphatidylcholine lysophospholipase activity"/>
    <property type="evidence" value="ECO:0007669"/>
    <property type="project" value="TreeGrafter"/>
</dbReference>
<dbReference type="EMBL" id="NPDZ01000005">
    <property type="protein sequence ID" value="PJZ73393.1"/>
    <property type="molecule type" value="Genomic_DNA"/>
</dbReference>
<evidence type="ECO:0000313" key="5">
    <source>
        <dbReference type="Proteomes" id="UP000231990"/>
    </source>
</evidence>
<evidence type="ECO:0000259" key="1">
    <source>
        <dbReference type="Pfam" id="PF13472"/>
    </source>
</evidence>
<dbReference type="Proteomes" id="UP000231962">
    <property type="component" value="Unassembled WGS sequence"/>
</dbReference>
<dbReference type="InterPro" id="IPR008265">
    <property type="entry name" value="Lipase_GDSL_AS"/>
</dbReference>
<gene>
    <name evidence="2" type="ORF">CH360_07465</name>
    <name evidence="3" type="ORF">CH373_09720</name>
</gene>
<dbReference type="AlphaFoldDB" id="A0A2M9ZN72"/>
<sequence>MQLSVGEKDLPTEKGKRILFFGDSLTAGYGLHSPEEAFPHLLWKKLEKENPGLEYTNAGVSGETSSGGVARLDWVLSKPLDLFVLELGANDSMRGVPPKTTEENLKTIIQRVRNKYPKARILLLGMQTFPNLGKKYKQEFDAIYPRVAAEEKVSYLPFLLEGVAGVRSLNQSDGIHPTADGHKILAKNVLPFLSKELH</sequence>
<dbReference type="Pfam" id="PF13472">
    <property type="entry name" value="Lipase_GDSL_2"/>
    <property type="match status" value="1"/>
</dbReference>
<dbReference type="PROSITE" id="PS01098">
    <property type="entry name" value="LIPASE_GDSL_SER"/>
    <property type="match status" value="1"/>
</dbReference>
<dbReference type="PANTHER" id="PTHR30383:SF5">
    <property type="entry name" value="SGNH HYDROLASE-TYPE ESTERASE DOMAIN-CONTAINING PROTEIN"/>
    <property type="match status" value="1"/>
</dbReference>
<dbReference type="EMBL" id="NPDY01000005">
    <property type="protein sequence ID" value="PJZ70173.1"/>
    <property type="molecule type" value="Genomic_DNA"/>
</dbReference>
<dbReference type="OrthoDB" id="9777593at2"/>
<dbReference type="InterPro" id="IPR036514">
    <property type="entry name" value="SGNH_hydro_sf"/>
</dbReference>
<dbReference type="InterPro" id="IPR013830">
    <property type="entry name" value="SGNH_hydro"/>
</dbReference>
<dbReference type="InterPro" id="IPR051532">
    <property type="entry name" value="Ester_Hydrolysis_Enzymes"/>
</dbReference>
<comment type="caution">
    <text evidence="3">The sequence shown here is derived from an EMBL/GenBank/DDBJ whole genome shotgun (WGS) entry which is preliminary data.</text>
</comment>
<feature type="domain" description="SGNH hydrolase-type esterase" evidence="1">
    <location>
        <begin position="20"/>
        <end position="184"/>
    </location>
</feature>
<dbReference type="SUPFAM" id="SSF52266">
    <property type="entry name" value="SGNH hydrolase"/>
    <property type="match status" value="1"/>
</dbReference>
<dbReference type="Gene3D" id="3.40.50.1110">
    <property type="entry name" value="SGNH hydrolase"/>
    <property type="match status" value="1"/>
</dbReference>
<protein>
    <submittedName>
        <fullName evidence="3">Arylesterase</fullName>
    </submittedName>
</protein>
<proteinExistence type="predicted"/>
<organism evidence="3 5">
    <name type="scientific">Leptospira perolatii</name>
    <dbReference type="NCBI Taxonomy" id="2023191"/>
    <lineage>
        <taxon>Bacteria</taxon>
        <taxon>Pseudomonadati</taxon>
        <taxon>Spirochaetota</taxon>
        <taxon>Spirochaetia</taxon>
        <taxon>Leptospirales</taxon>
        <taxon>Leptospiraceae</taxon>
        <taxon>Leptospira</taxon>
    </lineage>
</organism>
<evidence type="ECO:0000313" key="2">
    <source>
        <dbReference type="EMBL" id="PJZ70173.1"/>
    </source>
</evidence>
<dbReference type="GO" id="GO:0006629">
    <property type="term" value="P:lipid metabolic process"/>
    <property type="evidence" value="ECO:0007669"/>
    <property type="project" value="InterPro"/>
</dbReference>
<reference evidence="4 5" key="1">
    <citation type="submission" date="2017-07" db="EMBL/GenBank/DDBJ databases">
        <title>Leptospira spp. isolated from tropical soils.</title>
        <authorList>
            <person name="Thibeaux R."/>
            <person name="Iraola G."/>
            <person name="Ferres I."/>
            <person name="Bierque E."/>
            <person name="Girault D."/>
            <person name="Soupe-Gilbert M.-E."/>
            <person name="Picardeau M."/>
            <person name="Goarant C."/>
        </authorList>
    </citation>
    <scope>NUCLEOTIDE SEQUENCE [LARGE SCALE GENOMIC DNA]</scope>
    <source>
        <strain evidence="3 5">FH1-B-B1</strain>
        <strain evidence="2 4">FH1-B-C1</strain>
    </source>
</reference>
<evidence type="ECO:0000313" key="4">
    <source>
        <dbReference type="Proteomes" id="UP000231962"/>
    </source>
</evidence>
<accession>A0A2M9ZN72</accession>
<dbReference type="CDD" id="cd01822">
    <property type="entry name" value="Lysophospholipase_L1_like"/>
    <property type="match status" value="1"/>
</dbReference>
<dbReference type="PANTHER" id="PTHR30383">
    <property type="entry name" value="THIOESTERASE 1/PROTEASE 1/LYSOPHOSPHOLIPASE L1"/>
    <property type="match status" value="1"/>
</dbReference>
<name>A0A2M9ZN72_9LEPT</name>